<evidence type="ECO:0000313" key="2">
    <source>
        <dbReference type="Proteomes" id="UP000315082"/>
    </source>
</evidence>
<sequence>MRSLLENAYGREAKREAGIRSWAKAAEPSRGVGKEVEGKRFFMGDLDRNLKPCKGVFHWVKPHAIR</sequence>
<evidence type="ECO:0000313" key="1">
    <source>
        <dbReference type="EMBL" id="QDV70681.1"/>
    </source>
</evidence>
<keyword evidence="2" id="KW-1185">Reference proteome</keyword>
<protein>
    <submittedName>
        <fullName evidence="1">Uncharacterized protein</fullName>
    </submittedName>
</protein>
<name>A0A518JYR8_9BACT</name>
<proteinExistence type="predicted"/>
<gene>
    <name evidence="1" type="ORF">Poly24_44070</name>
</gene>
<dbReference type="KEGG" id="rcf:Poly24_44070"/>
<organism evidence="1 2">
    <name type="scientific">Rosistilla carotiformis</name>
    <dbReference type="NCBI Taxonomy" id="2528017"/>
    <lineage>
        <taxon>Bacteria</taxon>
        <taxon>Pseudomonadati</taxon>
        <taxon>Planctomycetota</taxon>
        <taxon>Planctomycetia</taxon>
        <taxon>Pirellulales</taxon>
        <taxon>Pirellulaceae</taxon>
        <taxon>Rosistilla</taxon>
    </lineage>
</organism>
<accession>A0A518JYR8</accession>
<dbReference type="AlphaFoldDB" id="A0A518JYR8"/>
<dbReference type="Proteomes" id="UP000315082">
    <property type="component" value="Chromosome"/>
</dbReference>
<dbReference type="EMBL" id="CP036348">
    <property type="protein sequence ID" value="QDV70681.1"/>
    <property type="molecule type" value="Genomic_DNA"/>
</dbReference>
<reference evidence="1 2" key="1">
    <citation type="submission" date="2019-02" db="EMBL/GenBank/DDBJ databases">
        <title>Deep-cultivation of Planctomycetes and their phenomic and genomic characterization uncovers novel biology.</title>
        <authorList>
            <person name="Wiegand S."/>
            <person name="Jogler M."/>
            <person name="Boedeker C."/>
            <person name="Pinto D."/>
            <person name="Vollmers J."/>
            <person name="Rivas-Marin E."/>
            <person name="Kohn T."/>
            <person name="Peeters S.H."/>
            <person name="Heuer A."/>
            <person name="Rast P."/>
            <person name="Oberbeckmann S."/>
            <person name="Bunk B."/>
            <person name="Jeske O."/>
            <person name="Meyerdierks A."/>
            <person name="Storesund J.E."/>
            <person name="Kallscheuer N."/>
            <person name="Luecker S."/>
            <person name="Lage O.M."/>
            <person name="Pohl T."/>
            <person name="Merkel B.J."/>
            <person name="Hornburger P."/>
            <person name="Mueller R.-W."/>
            <person name="Bruemmer F."/>
            <person name="Labrenz M."/>
            <person name="Spormann A.M."/>
            <person name="Op den Camp H."/>
            <person name="Overmann J."/>
            <person name="Amann R."/>
            <person name="Jetten M.S.M."/>
            <person name="Mascher T."/>
            <person name="Medema M.H."/>
            <person name="Devos D.P."/>
            <person name="Kaster A.-K."/>
            <person name="Ovreas L."/>
            <person name="Rohde M."/>
            <person name="Galperin M.Y."/>
            <person name="Jogler C."/>
        </authorList>
    </citation>
    <scope>NUCLEOTIDE SEQUENCE [LARGE SCALE GENOMIC DNA]</scope>
    <source>
        <strain evidence="1 2">Poly24</strain>
    </source>
</reference>